<dbReference type="OrthoDB" id="200232at2759"/>
<accession>A0A9P1DI32</accession>
<evidence type="ECO:0000313" key="2">
    <source>
        <dbReference type="EMBL" id="CAL4797880.1"/>
    </source>
</evidence>
<evidence type="ECO:0000313" key="1">
    <source>
        <dbReference type="EMBL" id="CAI4010568.1"/>
    </source>
</evidence>
<proteinExistence type="predicted"/>
<name>A0A9P1DI32_9DINO</name>
<protein>
    <submittedName>
        <fullName evidence="1">Uncharacterized protein</fullName>
    </submittedName>
</protein>
<reference evidence="1" key="1">
    <citation type="submission" date="2022-10" db="EMBL/GenBank/DDBJ databases">
        <authorList>
            <person name="Chen Y."/>
            <person name="Dougan E. K."/>
            <person name="Chan C."/>
            <person name="Rhodes N."/>
            <person name="Thang M."/>
        </authorList>
    </citation>
    <scope>NUCLEOTIDE SEQUENCE</scope>
</reference>
<dbReference type="EMBL" id="CAMXCT020004857">
    <property type="protein sequence ID" value="CAL1163943.1"/>
    <property type="molecule type" value="Genomic_DNA"/>
</dbReference>
<comment type="caution">
    <text evidence="1">The sequence shown here is derived from an EMBL/GenBank/DDBJ whole genome shotgun (WGS) entry which is preliminary data.</text>
</comment>
<dbReference type="EMBL" id="CAMXCT030004857">
    <property type="protein sequence ID" value="CAL4797880.1"/>
    <property type="molecule type" value="Genomic_DNA"/>
</dbReference>
<gene>
    <name evidence="1" type="ORF">C1SCF055_LOCUS35827</name>
</gene>
<reference evidence="2 3" key="2">
    <citation type="submission" date="2024-05" db="EMBL/GenBank/DDBJ databases">
        <authorList>
            <person name="Chen Y."/>
            <person name="Shah S."/>
            <person name="Dougan E. K."/>
            <person name="Thang M."/>
            <person name="Chan C."/>
        </authorList>
    </citation>
    <scope>NUCLEOTIDE SEQUENCE [LARGE SCALE GENOMIC DNA]</scope>
</reference>
<dbReference type="Proteomes" id="UP001152797">
    <property type="component" value="Unassembled WGS sequence"/>
</dbReference>
<dbReference type="EMBL" id="CAMXCT010004857">
    <property type="protein sequence ID" value="CAI4010568.1"/>
    <property type="molecule type" value="Genomic_DNA"/>
</dbReference>
<sequence>MDPMCSSDSPLLGWICQLNYGCGGLLTLHDTSQHVPFSTSTLPLRIGQKVSFRIRFADKIEAVDLQVSSIQARDGLPAEHVSSSSQQSPTGNVIQEAARSCSGLQRQIRRLQRGILKFSNAAKVEQYQLVLEAERLLDKVLGQPDLDGDSLCQLIRRCASWLHAPIFKALAGDEPSLSDGQHPMNLQCRVRKLLIRALDHLDLSDRPTFEAVEAAMLHLHTLVQQVDLKLSSRTDRSSDSARQWLKLRELVRGSSSESSFPGSVVAYHGRQGVAPTTKRPEKKHRIDWMKSKLRIAEDFLPAERSRVCKRQRPAKQVKPAVRGGYLKCFAGSVYEPSSKIQALRSIFKSEPHKVKCSECAFTISSSWRFQHPKTRAIAILVPSNGHNACQHRLKKRCFWRALGQIRSKSDVHANLNFCCHDRLLMQCAPCGGQMMCHHGRQRYQCKDCGGGRICEHEKRRDACTCPNSGSEELLNSKRRAADEKRC</sequence>
<evidence type="ECO:0000313" key="3">
    <source>
        <dbReference type="Proteomes" id="UP001152797"/>
    </source>
</evidence>
<dbReference type="AlphaFoldDB" id="A0A9P1DI32"/>
<keyword evidence="3" id="KW-1185">Reference proteome</keyword>
<organism evidence="1">
    <name type="scientific">Cladocopium goreaui</name>
    <dbReference type="NCBI Taxonomy" id="2562237"/>
    <lineage>
        <taxon>Eukaryota</taxon>
        <taxon>Sar</taxon>
        <taxon>Alveolata</taxon>
        <taxon>Dinophyceae</taxon>
        <taxon>Suessiales</taxon>
        <taxon>Symbiodiniaceae</taxon>
        <taxon>Cladocopium</taxon>
    </lineage>
</organism>